<comment type="caution">
    <text evidence="1">The sequence shown here is derived from an EMBL/GenBank/DDBJ whole genome shotgun (WGS) entry which is preliminary data.</text>
</comment>
<dbReference type="EMBL" id="ACGR01000025">
    <property type="protein sequence ID" value="EEJ60154.1"/>
    <property type="molecule type" value="Genomic_DNA"/>
</dbReference>
<name>C2E4C9_LACJH</name>
<protein>
    <submittedName>
        <fullName evidence="1">Uncharacterized protein</fullName>
    </submittedName>
</protein>
<evidence type="ECO:0000313" key="2">
    <source>
        <dbReference type="Proteomes" id="UP000003491"/>
    </source>
</evidence>
<dbReference type="HOGENOM" id="CLU_3271880_0_0_9"/>
<proteinExistence type="predicted"/>
<dbReference type="Proteomes" id="UP000003491">
    <property type="component" value="Unassembled WGS sequence"/>
</dbReference>
<evidence type="ECO:0000313" key="1">
    <source>
        <dbReference type="EMBL" id="EEJ60154.1"/>
    </source>
</evidence>
<dbReference type="AlphaFoldDB" id="C2E4C9"/>
<organism evidence="1 2">
    <name type="scientific">Lactobacillus johnsonii ATCC 33200</name>
    <dbReference type="NCBI Taxonomy" id="525330"/>
    <lineage>
        <taxon>Bacteria</taxon>
        <taxon>Bacillati</taxon>
        <taxon>Bacillota</taxon>
        <taxon>Bacilli</taxon>
        <taxon>Lactobacillales</taxon>
        <taxon>Lactobacillaceae</taxon>
        <taxon>Lactobacillus</taxon>
    </lineage>
</organism>
<reference evidence="1 2" key="1">
    <citation type="submission" date="2009-01" db="EMBL/GenBank/DDBJ databases">
        <authorList>
            <person name="Qin X."/>
            <person name="Bachman B."/>
            <person name="Battles P."/>
            <person name="Bell A."/>
            <person name="Bess C."/>
            <person name="Bickham C."/>
            <person name="Chaboub L."/>
            <person name="Chen D."/>
            <person name="Coyle M."/>
            <person name="Deiros D.R."/>
            <person name="Dinh H."/>
            <person name="Forbes L."/>
            <person name="Fowler G."/>
            <person name="Francisco L."/>
            <person name="Fu Q."/>
            <person name="Gubbala S."/>
            <person name="Hale W."/>
            <person name="Han Y."/>
            <person name="Hemphill L."/>
            <person name="Highlander S.K."/>
            <person name="Hirani K."/>
            <person name="Hogues M."/>
            <person name="Jackson L."/>
            <person name="Jakkamsetti A."/>
            <person name="Javaid M."/>
            <person name="Jiang H."/>
            <person name="Korchina V."/>
            <person name="Kovar C."/>
            <person name="Lara F."/>
            <person name="Lee S."/>
            <person name="Mata R."/>
            <person name="Mathew T."/>
            <person name="Moen C."/>
            <person name="Morales K."/>
            <person name="Munidasa M."/>
            <person name="Nazareth L."/>
            <person name="Ngo R."/>
            <person name="Nguyen L."/>
            <person name="Okwuonu G."/>
            <person name="Ongeri F."/>
            <person name="Patil S."/>
            <person name="Petrosino J."/>
            <person name="Pham C."/>
            <person name="Pham P."/>
            <person name="Pu L.-L."/>
            <person name="Puazo M."/>
            <person name="Raj R."/>
            <person name="Reid J."/>
            <person name="Rouhana J."/>
            <person name="Saada N."/>
            <person name="Shang Y."/>
            <person name="Simmons D."/>
            <person name="Thornton R."/>
            <person name="Warren J."/>
            <person name="Weissenberger G."/>
            <person name="Zhang J."/>
            <person name="Zhang L."/>
            <person name="Zhou C."/>
            <person name="Zhu D."/>
            <person name="Muzny D."/>
            <person name="Worley K."/>
            <person name="Gibbs R."/>
        </authorList>
    </citation>
    <scope>NUCLEOTIDE SEQUENCE [LARGE SCALE GENOMIC DNA]</scope>
    <source>
        <strain evidence="1 2">ATCC 33200</strain>
    </source>
</reference>
<accession>C2E4C9</accession>
<sequence>MLKDGITEIIQRYDIDAGVIVKYGDQIMYQHQAEKIFPAFD</sequence>
<gene>
    <name evidence="1" type="ORF">HMPREF0528_0603</name>
</gene>
<dbReference type="RefSeq" id="WP_004896498.1">
    <property type="nucleotide sequence ID" value="NZ_AZCY01000006.1"/>
</dbReference>